<sequence>MTFLVSAVFFGNICAEIFQFENTVEPVSIFTSNYVYSIIQFVIFAAIVYIAAFISYVMFSIVGKIVANKIRVAYASSLSDQNIAFHDDQGLTSLSTRLTSNASMVQGGLTEKVPQFLGAIVMVFGAFILALVLSRKMALIMVSSFVLMLIFLYTMARVLDRYVLLLRTVTADIGGFINKTLSSITNLHSYGLETEMLGRFKQKSAIKRETKYMNLLIAGIVTAGFWQGFRLLHENGLDSSNILSVLVIMTSGAQSMIQLPFHSRSIAFAAAAARPIFATISRKSAISAQSHEGAHLDRMVSAIEFCDVKFAYPSRPNHVVLESFSLKIAAGSAVARVGPSGCGKSTLINLIEPYYLPLTGQILVDGHDKSLLYLPWLGTVFDSIALGIRGTDYDGIDKSQLTDMVYTAAADSNAFQFISALPDGFDTDIGLNGSLLSGCQRQRICIARALIRNPRIMLLDEVTTALDIESEKFVQKSLDEACRGRTMLCIAHRLSTIMHADLIAVLENGRVVEKGTHIDLLRQDGIYAEIVRFQNKEI</sequence>
<dbReference type="AlphaFoldDB" id="A0A1E4TFF3"/>
<keyword evidence="2 7" id="KW-0812">Transmembrane</keyword>
<evidence type="ECO:0000256" key="5">
    <source>
        <dbReference type="ARBA" id="ARBA00022989"/>
    </source>
</evidence>
<dbReference type="InterPro" id="IPR011527">
    <property type="entry name" value="ABC1_TM_dom"/>
</dbReference>
<evidence type="ECO:0000313" key="10">
    <source>
        <dbReference type="EMBL" id="ODV90423.1"/>
    </source>
</evidence>
<dbReference type="Pfam" id="PF00664">
    <property type="entry name" value="ABC_membrane"/>
    <property type="match status" value="1"/>
</dbReference>
<dbReference type="SUPFAM" id="SSF90123">
    <property type="entry name" value="ABC transporter transmembrane region"/>
    <property type="match status" value="1"/>
</dbReference>
<dbReference type="GO" id="GO:0005886">
    <property type="term" value="C:plasma membrane"/>
    <property type="evidence" value="ECO:0007669"/>
    <property type="project" value="TreeGrafter"/>
</dbReference>
<evidence type="ECO:0000259" key="8">
    <source>
        <dbReference type="PROSITE" id="PS50893"/>
    </source>
</evidence>
<proteinExistence type="predicted"/>
<name>A0A1E4TFF3_9ASCO</name>
<dbReference type="InterPro" id="IPR003439">
    <property type="entry name" value="ABC_transporter-like_ATP-bd"/>
</dbReference>
<evidence type="ECO:0000313" key="11">
    <source>
        <dbReference type="Proteomes" id="UP000095023"/>
    </source>
</evidence>
<comment type="subcellular location">
    <subcellularLocation>
        <location evidence="1">Membrane</location>
        <topology evidence="1">Multi-pass membrane protein</topology>
    </subcellularLocation>
</comment>
<accession>A0A1E4TFF3</accession>
<dbReference type="Gene3D" id="3.40.50.300">
    <property type="entry name" value="P-loop containing nucleotide triphosphate hydrolases"/>
    <property type="match status" value="1"/>
</dbReference>
<dbReference type="PROSITE" id="PS50893">
    <property type="entry name" value="ABC_TRANSPORTER_2"/>
    <property type="match status" value="1"/>
</dbReference>
<dbReference type="SUPFAM" id="SSF52540">
    <property type="entry name" value="P-loop containing nucleoside triphosphate hydrolases"/>
    <property type="match status" value="1"/>
</dbReference>
<organism evidence="10 11">
    <name type="scientific">Tortispora caseinolytica NRRL Y-17796</name>
    <dbReference type="NCBI Taxonomy" id="767744"/>
    <lineage>
        <taxon>Eukaryota</taxon>
        <taxon>Fungi</taxon>
        <taxon>Dikarya</taxon>
        <taxon>Ascomycota</taxon>
        <taxon>Saccharomycotina</taxon>
        <taxon>Trigonopsidomycetes</taxon>
        <taxon>Trigonopsidales</taxon>
        <taxon>Trigonopsidaceae</taxon>
        <taxon>Tortispora</taxon>
    </lineage>
</organism>
<evidence type="ECO:0000256" key="6">
    <source>
        <dbReference type="ARBA" id="ARBA00023136"/>
    </source>
</evidence>
<evidence type="ECO:0000256" key="3">
    <source>
        <dbReference type="ARBA" id="ARBA00022741"/>
    </source>
</evidence>
<evidence type="ECO:0000256" key="2">
    <source>
        <dbReference type="ARBA" id="ARBA00022692"/>
    </source>
</evidence>
<feature type="transmembrane region" description="Helical" evidence="7">
    <location>
        <begin position="212"/>
        <end position="229"/>
    </location>
</feature>
<dbReference type="Gene3D" id="1.20.1560.10">
    <property type="entry name" value="ABC transporter type 1, transmembrane domain"/>
    <property type="match status" value="1"/>
</dbReference>
<dbReference type="InterPro" id="IPR003593">
    <property type="entry name" value="AAA+_ATPase"/>
</dbReference>
<dbReference type="GO" id="GO:0016887">
    <property type="term" value="F:ATP hydrolysis activity"/>
    <property type="evidence" value="ECO:0007669"/>
    <property type="project" value="InterPro"/>
</dbReference>
<reference evidence="11" key="1">
    <citation type="submission" date="2016-02" db="EMBL/GenBank/DDBJ databases">
        <title>Comparative genomics of biotechnologically important yeasts.</title>
        <authorList>
            <consortium name="DOE Joint Genome Institute"/>
            <person name="Riley R."/>
            <person name="Haridas S."/>
            <person name="Wolfe K.H."/>
            <person name="Lopes M.R."/>
            <person name="Hittinger C.T."/>
            <person name="Goker M."/>
            <person name="Salamov A."/>
            <person name="Wisecaver J."/>
            <person name="Long T.M."/>
            <person name="Aerts A.L."/>
            <person name="Barry K."/>
            <person name="Choi C."/>
            <person name="Clum A."/>
            <person name="Coughlan A.Y."/>
            <person name="Deshpande S."/>
            <person name="Douglass A.P."/>
            <person name="Hanson S.J."/>
            <person name="Klenk H.-P."/>
            <person name="Labutti K."/>
            <person name="Lapidus A."/>
            <person name="Lindquist E."/>
            <person name="Lipzen A."/>
            <person name="Meier-Kolthoff J.P."/>
            <person name="Ohm R.A."/>
            <person name="Otillar R.P."/>
            <person name="Pangilinan J."/>
            <person name="Peng Y."/>
            <person name="Rokas A."/>
            <person name="Rosa C.A."/>
            <person name="Scheuner C."/>
            <person name="Sibirny A.A."/>
            <person name="Slot J.C."/>
            <person name="Stielow J.B."/>
            <person name="Sun H."/>
            <person name="Kurtzman C.P."/>
            <person name="Blackwell M."/>
            <person name="Jeffries T.W."/>
            <person name="Grigoriev I.V."/>
        </authorList>
    </citation>
    <scope>NUCLEOTIDE SEQUENCE [LARGE SCALE GENOMIC DNA]</scope>
    <source>
        <strain evidence="11">NRRL Y-17796</strain>
    </source>
</reference>
<evidence type="ECO:0000259" key="9">
    <source>
        <dbReference type="PROSITE" id="PS50929"/>
    </source>
</evidence>
<dbReference type="PROSITE" id="PS50929">
    <property type="entry name" value="ABC_TM1F"/>
    <property type="match status" value="1"/>
</dbReference>
<dbReference type="OrthoDB" id="6500128at2759"/>
<evidence type="ECO:0000256" key="7">
    <source>
        <dbReference type="SAM" id="Phobius"/>
    </source>
</evidence>
<keyword evidence="4" id="KW-0067">ATP-binding</keyword>
<keyword evidence="11" id="KW-1185">Reference proteome</keyword>
<keyword evidence="5 7" id="KW-1133">Transmembrane helix</keyword>
<dbReference type="InterPro" id="IPR027417">
    <property type="entry name" value="P-loop_NTPase"/>
</dbReference>
<dbReference type="InterPro" id="IPR036640">
    <property type="entry name" value="ABC1_TM_sf"/>
</dbReference>
<keyword evidence="3" id="KW-0547">Nucleotide-binding</keyword>
<evidence type="ECO:0008006" key="12">
    <source>
        <dbReference type="Google" id="ProtNLM"/>
    </source>
</evidence>
<feature type="transmembrane region" description="Helical" evidence="7">
    <location>
        <begin position="139"/>
        <end position="159"/>
    </location>
</feature>
<feature type="transmembrane region" description="Helical" evidence="7">
    <location>
        <begin position="113"/>
        <end position="133"/>
    </location>
</feature>
<dbReference type="InterPro" id="IPR039421">
    <property type="entry name" value="Type_1_exporter"/>
</dbReference>
<dbReference type="Pfam" id="PF00005">
    <property type="entry name" value="ABC_tran"/>
    <property type="match status" value="1"/>
</dbReference>
<dbReference type="GO" id="GO:0140359">
    <property type="term" value="F:ABC-type transporter activity"/>
    <property type="evidence" value="ECO:0007669"/>
    <property type="project" value="InterPro"/>
</dbReference>
<protein>
    <recommendedName>
        <fullName evidence="12">ABC transporter domain-containing protein</fullName>
    </recommendedName>
</protein>
<dbReference type="GO" id="GO:0005524">
    <property type="term" value="F:ATP binding"/>
    <property type="evidence" value="ECO:0007669"/>
    <property type="project" value="UniProtKB-KW"/>
</dbReference>
<feature type="domain" description="ABC transmembrane type-1" evidence="9">
    <location>
        <begin position="1"/>
        <end position="267"/>
    </location>
</feature>
<dbReference type="PANTHER" id="PTHR24222:SF76">
    <property type="entry name" value="MYCOBACTIN IMPORT ATP-BINDING_PERMEASE PROTEIN IRTB"/>
    <property type="match status" value="1"/>
</dbReference>
<dbReference type="Proteomes" id="UP000095023">
    <property type="component" value="Unassembled WGS sequence"/>
</dbReference>
<dbReference type="PANTHER" id="PTHR24222">
    <property type="entry name" value="ABC TRANSPORTER B FAMILY"/>
    <property type="match status" value="1"/>
</dbReference>
<feature type="domain" description="ABC transporter" evidence="8">
    <location>
        <begin position="303"/>
        <end position="533"/>
    </location>
</feature>
<gene>
    <name evidence="10" type="ORF">CANCADRAFT_2150</name>
</gene>
<evidence type="ECO:0000256" key="4">
    <source>
        <dbReference type="ARBA" id="ARBA00022840"/>
    </source>
</evidence>
<dbReference type="EMBL" id="KV453842">
    <property type="protein sequence ID" value="ODV90423.1"/>
    <property type="molecule type" value="Genomic_DNA"/>
</dbReference>
<dbReference type="SMART" id="SM00382">
    <property type="entry name" value="AAA"/>
    <property type="match status" value="1"/>
</dbReference>
<keyword evidence="6 7" id="KW-0472">Membrane</keyword>
<evidence type="ECO:0000256" key="1">
    <source>
        <dbReference type="ARBA" id="ARBA00004141"/>
    </source>
</evidence>
<feature type="transmembrane region" description="Helical" evidence="7">
    <location>
        <begin position="39"/>
        <end position="62"/>
    </location>
</feature>